<feature type="region of interest" description="Disordered" evidence="3">
    <location>
        <begin position="102"/>
        <end position="148"/>
    </location>
</feature>
<protein>
    <submittedName>
        <fullName evidence="5">Uncharacterized protein</fullName>
    </submittedName>
</protein>
<dbReference type="OMA" id="NTFFAEM"/>
<evidence type="ECO:0000313" key="5">
    <source>
        <dbReference type="WBParaSite" id="nRc.2.0.1.t21244-RA"/>
    </source>
</evidence>
<evidence type="ECO:0000256" key="2">
    <source>
        <dbReference type="ARBA" id="ARBA00022553"/>
    </source>
</evidence>
<dbReference type="AlphaFoldDB" id="A0A915J635"/>
<feature type="region of interest" description="Disordered" evidence="3">
    <location>
        <begin position="32"/>
        <end position="60"/>
    </location>
</feature>
<organism evidence="4 5">
    <name type="scientific">Romanomermis culicivorax</name>
    <name type="common">Nematode worm</name>
    <dbReference type="NCBI Taxonomy" id="13658"/>
    <lineage>
        <taxon>Eukaryota</taxon>
        <taxon>Metazoa</taxon>
        <taxon>Ecdysozoa</taxon>
        <taxon>Nematoda</taxon>
        <taxon>Enoplea</taxon>
        <taxon>Dorylaimia</taxon>
        <taxon>Mermithida</taxon>
        <taxon>Mermithoidea</taxon>
        <taxon>Mermithidae</taxon>
        <taxon>Romanomermis</taxon>
    </lineage>
</organism>
<feature type="compositionally biased region" description="Acidic residues" evidence="3">
    <location>
        <begin position="36"/>
        <end position="58"/>
    </location>
</feature>
<dbReference type="Pfam" id="PF05334">
    <property type="entry name" value="DUF719"/>
    <property type="match status" value="1"/>
</dbReference>
<dbReference type="Proteomes" id="UP000887565">
    <property type="component" value="Unplaced"/>
</dbReference>
<feature type="compositionally biased region" description="Polar residues" evidence="3">
    <location>
        <begin position="259"/>
        <end position="268"/>
    </location>
</feature>
<keyword evidence="2" id="KW-0597">Phosphoprotein</keyword>
<proteinExistence type="inferred from homology"/>
<evidence type="ECO:0000313" key="4">
    <source>
        <dbReference type="Proteomes" id="UP000887565"/>
    </source>
</evidence>
<evidence type="ECO:0000256" key="3">
    <source>
        <dbReference type="SAM" id="MobiDB-lite"/>
    </source>
</evidence>
<keyword evidence="4" id="KW-1185">Reference proteome</keyword>
<name>A0A915J635_ROMCU</name>
<feature type="region of interest" description="Disordered" evidence="3">
    <location>
        <begin position="259"/>
        <end position="280"/>
    </location>
</feature>
<comment type="similarity">
    <text evidence="1">Belongs to the FAM114 family.</text>
</comment>
<dbReference type="WBParaSite" id="nRc.2.0.1.t21244-RA">
    <property type="protein sequence ID" value="nRc.2.0.1.t21244-RA"/>
    <property type="gene ID" value="nRc.2.0.1.g21244"/>
</dbReference>
<feature type="compositionally biased region" description="Polar residues" evidence="3">
    <location>
        <begin position="127"/>
        <end position="148"/>
    </location>
</feature>
<dbReference type="PANTHER" id="PTHR12842:SF6">
    <property type="entry name" value="FI01459P"/>
    <property type="match status" value="1"/>
</dbReference>
<sequence>MLAVLYGKDEFRSVSEGQNRFLQLIAQKMSHSHKDDEDDFFSADEGSQDEDLEIEDQTQDLITNDSIDVKCETKEKTSDAIHDESESKTLVADILDTKVEKMPIVEDPSKTDEEEDWVQFPERSKTEIPSSTMNENKNQESPPETAIQNDEKKSWFGDWNSILSNASRIGSSVLESVESTLGAPSPEELAKITSKNEQKVKFETQEEQETSVDTCQDDKKIDLGDLLQNVTHLFENTGRTLIAGSLDVMENIGKTSFNVLTEPSTSSENDSRRKFRFQPSDKPNLSQVLREARQKTEVEQAGWGWDDEKPDLETENSKLKIPKFDDYFEKFNGNVHLDALKMFSESQDMQISSILESLTNEKRRILNFKLQKLIAKFDEILSDDYSTSDDEYQDFVTNFNELWAKLGVKVYKCGRLTDIYKKHGKILSGLDGEEEDPVIIMQKSMDFFGEFASAIVETFLKVGQLLTVEKRPPEIICLAKITKLLVHEINEKAVNYSSLLEMCSKKVENEPDISYLTDLFVEATNCSICVKESSNLLIPIMKILYFESSFPCTD</sequence>
<reference evidence="5" key="1">
    <citation type="submission" date="2022-11" db="UniProtKB">
        <authorList>
            <consortium name="WormBaseParasite"/>
        </authorList>
    </citation>
    <scope>IDENTIFICATION</scope>
</reference>
<evidence type="ECO:0000256" key="1">
    <source>
        <dbReference type="ARBA" id="ARBA00006903"/>
    </source>
</evidence>
<dbReference type="InterPro" id="IPR007998">
    <property type="entry name" value="DUF719"/>
</dbReference>
<dbReference type="PANTHER" id="PTHR12842">
    <property type="entry name" value="FI01459P"/>
    <property type="match status" value="1"/>
</dbReference>
<feature type="compositionally biased region" description="Basic and acidic residues" evidence="3">
    <location>
        <begin position="102"/>
        <end position="111"/>
    </location>
</feature>
<accession>A0A915J635</accession>